<evidence type="ECO:0000256" key="6">
    <source>
        <dbReference type="ARBA" id="ARBA00023329"/>
    </source>
</evidence>
<gene>
    <name evidence="13" type="primary">Acrbp</name>
    <name evidence="13" type="ORF">ALELAT_R03218</name>
</gene>
<evidence type="ECO:0000256" key="1">
    <source>
        <dbReference type="ARBA" id="ARBA00004218"/>
    </source>
</evidence>
<dbReference type="EMBL" id="VXAV01006278">
    <property type="protein sequence ID" value="NXL89683.1"/>
    <property type="molecule type" value="Genomic_DNA"/>
</dbReference>
<feature type="compositionally biased region" description="Pro residues" evidence="10">
    <location>
        <begin position="128"/>
        <end position="140"/>
    </location>
</feature>
<name>A0A7L0WDN5_ALELA</name>
<evidence type="ECO:0000313" key="13">
    <source>
        <dbReference type="EMBL" id="NXL89683.1"/>
    </source>
</evidence>
<keyword evidence="3" id="KW-0597">Phosphoprotein</keyword>
<feature type="non-terminal residue" evidence="13">
    <location>
        <position position="1"/>
    </location>
</feature>
<keyword evidence="6" id="KW-0968">Cytoplasmic vesicle</keyword>
<protein>
    <recommendedName>
        <fullName evidence="2">Acrosin-binding protein</fullName>
    </recommendedName>
    <alternativeName>
        <fullName evidence="7">Acrosin-binding protein, 60 kDa form</fullName>
    </alternativeName>
    <alternativeName>
        <fullName evidence="8">Proacrosin-binding protein sp32</fullName>
    </alternativeName>
</protein>
<comment type="subcellular location">
    <subcellularLocation>
        <location evidence="1">Cytoplasmic vesicle</location>
        <location evidence="1">Secretory vesicle</location>
        <location evidence="1">Acrosome</location>
    </subcellularLocation>
</comment>
<feature type="signal peptide" evidence="11">
    <location>
        <begin position="1"/>
        <end position="21"/>
    </location>
</feature>
<reference evidence="13 14" key="1">
    <citation type="submission" date="2019-09" db="EMBL/GenBank/DDBJ databases">
        <title>Bird 10,000 Genomes (B10K) Project - Family phase.</title>
        <authorList>
            <person name="Zhang G."/>
        </authorList>
    </citation>
    <scope>NUCLEOTIDE SEQUENCE [LARGE SCALE GENOMIC DNA]</scope>
    <source>
        <strain evidence="13">B10K-DU-001-39</strain>
        <tissue evidence="13">Muscle</tissue>
    </source>
</reference>
<dbReference type="GO" id="GO:0001669">
    <property type="term" value="C:acrosomal vesicle"/>
    <property type="evidence" value="ECO:0007669"/>
    <property type="project" value="UniProtKB-SubCell"/>
</dbReference>
<comment type="function">
    <text evidence="9">Acrosomal protein that maintains proacrosin (pro-ACR) as an enzymatically inactive zymogen in the acrosome. Involved also in the acrosome formation.</text>
</comment>
<dbReference type="InterPro" id="IPR009865">
    <property type="entry name" value="Proacrosin-bd"/>
</dbReference>
<evidence type="ECO:0000256" key="10">
    <source>
        <dbReference type="SAM" id="MobiDB-lite"/>
    </source>
</evidence>
<keyword evidence="4 11" id="KW-0732">Signal</keyword>
<accession>A0A7L0WDN5</accession>
<feature type="chain" id="PRO_5029503345" description="Acrosin-binding protein" evidence="11">
    <location>
        <begin position="22"/>
        <end position="509"/>
    </location>
</feature>
<dbReference type="Pfam" id="PF07648">
    <property type="entry name" value="Kazal_2"/>
    <property type="match status" value="1"/>
</dbReference>
<dbReference type="Pfam" id="PF07222">
    <property type="entry name" value="PBP_sp32"/>
    <property type="match status" value="1"/>
</dbReference>
<proteinExistence type="predicted"/>
<organism evidence="13 14">
    <name type="scientific">Alectura lathami</name>
    <name type="common">Australian brush turkey</name>
    <dbReference type="NCBI Taxonomy" id="81907"/>
    <lineage>
        <taxon>Eukaryota</taxon>
        <taxon>Metazoa</taxon>
        <taxon>Chordata</taxon>
        <taxon>Craniata</taxon>
        <taxon>Vertebrata</taxon>
        <taxon>Euteleostomi</taxon>
        <taxon>Archelosauria</taxon>
        <taxon>Archosauria</taxon>
        <taxon>Dinosauria</taxon>
        <taxon>Saurischia</taxon>
        <taxon>Theropoda</taxon>
        <taxon>Coelurosauria</taxon>
        <taxon>Aves</taxon>
        <taxon>Neognathae</taxon>
        <taxon>Galloanserae</taxon>
        <taxon>Galliformes</taxon>
        <taxon>Megapodiidae</taxon>
        <taxon>Alectura</taxon>
    </lineage>
</organism>
<dbReference type="SUPFAM" id="SSF100895">
    <property type="entry name" value="Kazal-type serine protease inhibitors"/>
    <property type="match status" value="1"/>
</dbReference>
<dbReference type="OrthoDB" id="9009946at2759"/>
<evidence type="ECO:0000256" key="9">
    <source>
        <dbReference type="ARBA" id="ARBA00045517"/>
    </source>
</evidence>
<evidence type="ECO:0000256" key="2">
    <source>
        <dbReference type="ARBA" id="ARBA00018940"/>
    </source>
</evidence>
<dbReference type="InterPro" id="IPR036058">
    <property type="entry name" value="Kazal_dom_sf"/>
</dbReference>
<feature type="region of interest" description="Disordered" evidence="10">
    <location>
        <begin position="115"/>
        <end position="210"/>
    </location>
</feature>
<evidence type="ECO:0000256" key="11">
    <source>
        <dbReference type="SAM" id="SignalP"/>
    </source>
</evidence>
<sequence length="509" mass="55667">LPSSPGLLLWLTSSSAPPVLTTGWPLSDDEYQLFFSSLQPAWKAQASCHIRQAHGCLSPSILWLDQQENHGRIPEGPICSSLPEAPAFQTFCQFAHYRCSSHKFYAKETKLPSAMPAAPGPLQDTRPPELPPAQPLPPTLSPSLPRAQAESGREDRVQQGARQRVNVSFSLENLAGTEGSPPEPASKPDLGNATGGAEVGTRDKDPPGRAAHAALTQKDLFLKCAVKHPPLPCRHPHRAARPRVQGSGGRFFHSAPGLFPPSLLSVTAHGKGRDLTSSIAFSASLLALEKKEVLVILCYAVLEGSCVSSVVTQAWKETEGKILGFGDSVCDSLGRWHMDLCPDCAFCSLKIEQCQNIDNLRRVRCGTGDFIAYINPQISAQHRAAGNKTSFPGTSDFSTQVSQGLRPEYWCSRIATRGCDDPRVMLWLQAEYLSFQAGDAPSQICDSDGVQHPSYCAFKSHQCLQHSLYNLRVDRRGCLMNQTYHVLSEEEGKEKVSQWKQRFLSLTEG</sequence>
<dbReference type="AlphaFoldDB" id="A0A7L0WDN5"/>
<dbReference type="PANTHER" id="PTHR21362">
    <property type="entry name" value="ACROSIN-BINDING PROTEIN"/>
    <property type="match status" value="1"/>
</dbReference>
<dbReference type="InterPro" id="IPR002350">
    <property type="entry name" value="Kazal_dom"/>
</dbReference>
<dbReference type="Proteomes" id="UP000562322">
    <property type="component" value="Unassembled WGS sequence"/>
</dbReference>
<evidence type="ECO:0000256" key="3">
    <source>
        <dbReference type="ARBA" id="ARBA00022553"/>
    </source>
</evidence>
<evidence type="ECO:0000256" key="7">
    <source>
        <dbReference type="ARBA" id="ARBA00032734"/>
    </source>
</evidence>
<evidence type="ECO:0000256" key="8">
    <source>
        <dbReference type="ARBA" id="ARBA00033453"/>
    </source>
</evidence>
<keyword evidence="5" id="KW-1015">Disulfide bond</keyword>
<feature type="domain" description="Kazal-like" evidence="12">
    <location>
        <begin position="442"/>
        <end position="469"/>
    </location>
</feature>
<feature type="non-terminal residue" evidence="13">
    <location>
        <position position="509"/>
    </location>
</feature>
<evidence type="ECO:0000256" key="4">
    <source>
        <dbReference type="ARBA" id="ARBA00022729"/>
    </source>
</evidence>
<evidence type="ECO:0000259" key="12">
    <source>
        <dbReference type="Pfam" id="PF07648"/>
    </source>
</evidence>
<dbReference type="PANTHER" id="PTHR21362:SF1">
    <property type="entry name" value="ACROSIN-BINDING PROTEIN"/>
    <property type="match status" value="1"/>
</dbReference>
<keyword evidence="14" id="KW-1185">Reference proteome</keyword>
<dbReference type="GO" id="GO:0005634">
    <property type="term" value="C:nucleus"/>
    <property type="evidence" value="ECO:0007669"/>
    <property type="project" value="TreeGrafter"/>
</dbReference>
<evidence type="ECO:0000256" key="5">
    <source>
        <dbReference type="ARBA" id="ARBA00023157"/>
    </source>
</evidence>
<comment type="caution">
    <text evidence="13">The sequence shown here is derived from an EMBL/GenBank/DDBJ whole genome shotgun (WGS) entry which is preliminary data.</text>
</comment>
<evidence type="ECO:0000313" key="14">
    <source>
        <dbReference type="Proteomes" id="UP000562322"/>
    </source>
</evidence>